<sequence length="92" mass="10490">REKTDDDAAVQKVRRVKDQERIEGFGNHLDGILECIGIVRDGMTITDFNDFVADYSSKISKNELEAEKNRFDEGINKRRRVTAKESLADMAV</sequence>
<accession>K0RIA5</accession>
<dbReference type="EMBL" id="AGNL01038808">
    <property type="protein sequence ID" value="EJK52975.1"/>
    <property type="molecule type" value="Genomic_DNA"/>
</dbReference>
<proteinExistence type="predicted"/>
<comment type="caution">
    <text evidence="1">The sequence shown here is derived from an EMBL/GenBank/DDBJ whole genome shotgun (WGS) entry which is preliminary data.</text>
</comment>
<evidence type="ECO:0000313" key="2">
    <source>
        <dbReference type="Proteomes" id="UP000266841"/>
    </source>
</evidence>
<dbReference type="AlphaFoldDB" id="K0RIA5"/>
<reference evidence="1 2" key="1">
    <citation type="journal article" date="2012" name="Genome Biol.">
        <title>Genome and low-iron response of an oceanic diatom adapted to chronic iron limitation.</title>
        <authorList>
            <person name="Lommer M."/>
            <person name="Specht M."/>
            <person name="Roy A.S."/>
            <person name="Kraemer L."/>
            <person name="Andreson R."/>
            <person name="Gutowska M.A."/>
            <person name="Wolf J."/>
            <person name="Bergner S.V."/>
            <person name="Schilhabel M.B."/>
            <person name="Klostermeier U.C."/>
            <person name="Beiko R.G."/>
            <person name="Rosenstiel P."/>
            <person name="Hippler M."/>
            <person name="Laroche J."/>
        </authorList>
    </citation>
    <scope>NUCLEOTIDE SEQUENCE [LARGE SCALE GENOMIC DNA]</scope>
    <source>
        <strain evidence="1 2">CCMP1005</strain>
    </source>
</reference>
<feature type="non-terminal residue" evidence="1">
    <location>
        <position position="1"/>
    </location>
</feature>
<organism evidence="1 2">
    <name type="scientific">Thalassiosira oceanica</name>
    <name type="common">Marine diatom</name>
    <dbReference type="NCBI Taxonomy" id="159749"/>
    <lineage>
        <taxon>Eukaryota</taxon>
        <taxon>Sar</taxon>
        <taxon>Stramenopiles</taxon>
        <taxon>Ochrophyta</taxon>
        <taxon>Bacillariophyta</taxon>
        <taxon>Coscinodiscophyceae</taxon>
        <taxon>Thalassiosirophycidae</taxon>
        <taxon>Thalassiosirales</taxon>
        <taxon>Thalassiosiraceae</taxon>
        <taxon>Thalassiosira</taxon>
    </lineage>
</organism>
<gene>
    <name evidence="1" type="ORF">THAOC_27675</name>
</gene>
<protein>
    <submittedName>
        <fullName evidence="1">Uncharacterized protein</fullName>
    </submittedName>
</protein>
<keyword evidence="2" id="KW-1185">Reference proteome</keyword>
<evidence type="ECO:0000313" key="1">
    <source>
        <dbReference type="EMBL" id="EJK52975.1"/>
    </source>
</evidence>
<name>K0RIA5_THAOC</name>
<dbReference type="Proteomes" id="UP000266841">
    <property type="component" value="Unassembled WGS sequence"/>
</dbReference>